<evidence type="ECO:0000313" key="2">
    <source>
        <dbReference type="Proteomes" id="UP000000768"/>
    </source>
</evidence>
<dbReference type="InParanoid" id="C5Y6S8"/>
<dbReference type="GO" id="GO:0003723">
    <property type="term" value="F:RNA binding"/>
    <property type="evidence" value="ECO:0000318"/>
    <property type="project" value="GO_Central"/>
</dbReference>
<dbReference type="HOGENOM" id="CLU_001832_5_7_1"/>
<dbReference type="InterPro" id="IPR042035">
    <property type="entry name" value="DEAH_win-hel_dom"/>
</dbReference>
<dbReference type="Gramene" id="EES09472">
    <property type="protein sequence ID" value="EES09472"/>
    <property type="gene ID" value="SORBI_3005G072800"/>
</dbReference>
<name>C5Y6S8_SORBI</name>
<keyword evidence="2" id="KW-1185">Reference proteome</keyword>
<dbReference type="GO" id="GO:0071013">
    <property type="term" value="C:catalytic step 2 spliceosome"/>
    <property type="evidence" value="ECO:0000318"/>
    <property type="project" value="GO_Central"/>
</dbReference>
<dbReference type="PANTHER" id="PTHR18934">
    <property type="entry name" value="ATP-DEPENDENT RNA HELICASE"/>
    <property type="match status" value="1"/>
</dbReference>
<proteinExistence type="predicted"/>
<gene>
    <name evidence="1" type="ORF">SORBI_3005G072800</name>
</gene>
<dbReference type="Gene3D" id="3.40.50.300">
    <property type="entry name" value="P-loop containing nucleotide triphosphate hydrolases"/>
    <property type="match status" value="3"/>
</dbReference>
<dbReference type="GO" id="GO:0004386">
    <property type="term" value="F:helicase activity"/>
    <property type="evidence" value="ECO:0000318"/>
    <property type="project" value="GO_Central"/>
</dbReference>
<protein>
    <submittedName>
        <fullName evidence="1">Uncharacterized protein</fullName>
    </submittedName>
</protein>
<reference evidence="1 2" key="1">
    <citation type="journal article" date="2009" name="Nature">
        <title>The Sorghum bicolor genome and the diversification of grasses.</title>
        <authorList>
            <person name="Paterson A.H."/>
            <person name="Bowers J.E."/>
            <person name="Bruggmann R."/>
            <person name="Dubchak I."/>
            <person name="Grimwood J."/>
            <person name="Gundlach H."/>
            <person name="Haberer G."/>
            <person name="Hellsten U."/>
            <person name="Mitros T."/>
            <person name="Poliakov A."/>
            <person name="Schmutz J."/>
            <person name="Spannagl M."/>
            <person name="Tang H."/>
            <person name="Wang X."/>
            <person name="Wicker T."/>
            <person name="Bharti A.K."/>
            <person name="Chapman J."/>
            <person name="Feltus F.A."/>
            <person name="Gowik U."/>
            <person name="Grigoriev I.V."/>
            <person name="Lyons E."/>
            <person name="Maher C.A."/>
            <person name="Martis M."/>
            <person name="Narechania A."/>
            <person name="Otillar R.P."/>
            <person name="Penning B.W."/>
            <person name="Salamov A.A."/>
            <person name="Wang Y."/>
            <person name="Zhang L."/>
            <person name="Carpita N.C."/>
            <person name="Freeling M."/>
            <person name="Gingle A.R."/>
            <person name="Hash C.T."/>
            <person name="Keller B."/>
            <person name="Klein P."/>
            <person name="Kresovich S."/>
            <person name="McCann M.C."/>
            <person name="Ming R."/>
            <person name="Peterson D.G."/>
            <person name="Mehboob-ur-Rahman"/>
            <person name="Ware D."/>
            <person name="Westhoff P."/>
            <person name="Mayer K.F."/>
            <person name="Messing J."/>
            <person name="Rokhsar D.S."/>
        </authorList>
    </citation>
    <scope>NUCLEOTIDE SEQUENCE [LARGE SCALE GENOMIC DNA]</scope>
    <source>
        <strain evidence="2">cv. BTx623</strain>
    </source>
</reference>
<dbReference type="PANTHER" id="PTHR18934:SF126">
    <property type="entry name" value="OS03G0282700 PROTEIN"/>
    <property type="match status" value="1"/>
</dbReference>
<dbReference type="SUPFAM" id="SSF52540">
    <property type="entry name" value="P-loop containing nucleoside triphosphate hydrolases"/>
    <property type="match status" value="1"/>
</dbReference>
<dbReference type="InterPro" id="IPR027417">
    <property type="entry name" value="P-loop_NTPase"/>
</dbReference>
<organism evidence="1 2">
    <name type="scientific">Sorghum bicolor</name>
    <name type="common">Sorghum</name>
    <name type="synonym">Sorghum vulgare</name>
    <dbReference type="NCBI Taxonomy" id="4558"/>
    <lineage>
        <taxon>Eukaryota</taxon>
        <taxon>Viridiplantae</taxon>
        <taxon>Streptophyta</taxon>
        <taxon>Embryophyta</taxon>
        <taxon>Tracheophyta</taxon>
        <taxon>Spermatophyta</taxon>
        <taxon>Magnoliopsida</taxon>
        <taxon>Liliopsida</taxon>
        <taxon>Poales</taxon>
        <taxon>Poaceae</taxon>
        <taxon>PACMAD clade</taxon>
        <taxon>Panicoideae</taxon>
        <taxon>Andropogonodae</taxon>
        <taxon>Andropogoneae</taxon>
        <taxon>Sorghinae</taxon>
        <taxon>Sorghum</taxon>
    </lineage>
</organism>
<dbReference type="eggNOG" id="KOG0923">
    <property type="taxonomic scope" value="Eukaryota"/>
</dbReference>
<accession>C5Y6S8</accession>
<dbReference type="OMA" id="KWCHIRR"/>
<dbReference type="STRING" id="4558.C5Y6S8"/>
<dbReference type="Proteomes" id="UP000000768">
    <property type="component" value="Chromosome 5"/>
</dbReference>
<dbReference type="EMBL" id="CM000764">
    <property type="protein sequence ID" value="EES09472.1"/>
    <property type="molecule type" value="Genomic_DNA"/>
</dbReference>
<reference evidence="2" key="2">
    <citation type="journal article" date="2018" name="Plant J.">
        <title>The Sorghum bicolor reference genome: improved assembly, gene annotations, a transcriptome atlas, and signatures of genome organization.</title>
        <authorList>
            <person name="McCormick R.F."/>
            <person name="Truong S.K."/>
            <person name="Sreedasyam A."/>
            <person name="Jenkins J."/>
            <person name="Shu S."/>
            <person name="Sims D."/>
            <person name="Kennedy M."/>
            <person name="Amirebrahimi M."/>
            <person name="Weers B.D."/>
            <person name="McKinley B."/>
            <person name="Mattison A."/>
            <person name="Morishige D.T."/>
            <person name="Grimwood J."/>
            <person name="Schmutz J."/>
            <person name="Mullet J.E."/>
        </authorList>
    </citation>
    <scope>NUCLEOTIDE SEQUENCE [LARGE SCALE GENOMIC DNA]</scope>
    <source>
        <strain evidence="2">cv. BTx623</strain>
    </source>
</reference>
<evidence type="ECO:0000313" key="1">
    <source>
        <dbReference type="EMBL" id="EES09472.1"/>
    </source>
</evidence>
<sequence length="451" mass="48168">MAPPAGRCDHAAAASRRRSARLAALRTLPAPPTAVAPPAPRTTTTPCRRRRRLPLHFRRSDNQACLVSNLAHHQVVFVEAWPGTGRSSQVPRVLHAAGHGPVVCSQTYRIAAESAAAHAATNMRAGETRPRARLLHLLAADPLLARYGAVVVDEADDGMLLTAAVLSCVKAVVARRPELRLVICIHGTMFYGEGAINDFFPDAVHLWFRTMLGVLRFHDFLTEPVPVTDYVAASVHTVCSIHSGEPPGDVLVFLPTRADIESAERLLAARALPGLVTRCLHDGLAVADLIGDVLSPAPDGKRKVVLANDVANSAVFVEGIKYIVDSGYLCTDNALPSLTTTAGASSPPAAAQMVRALKVAVRSGYHIKRRGNEGKCFCLYTTAECRGMLRTCWSSLRARTNDANGIAGVVLVLKHLGIISGSIESFNFVLPPRPETLERAVEVLEAAGAVG</sequence>
<dbReference type="AlphaFoldDB" id="C5Y6S8"/>
<dbReference type="Gene3D" id="1.10.10.2130">
    <property type="entry name" value="DEAH helicase family, winged-helix domain"/>
    <property type="match status" value="1"/>
</dbReference>